<gene>
    <name evidence="1" type="ORF">FMOSSE_LOCUS7952</name>
</gene>
<organism evidence="1 2">
    <name type="scientific">Funneliformis mosseae</name>
    <name type="common">Endomycorrhizal fungus</name>
    <name type="synonym">Glomus mosseae</name>
    <dbReference type="NCBI Taxonomy" id="27381"/>
    <lineage>
        <taxon>Eukaryota</taxon>
        <taxon>Fungi</taxon>
        <taxon>Fungi incertae sedis</taxon>
        <taxon>Mucoromycota</taxon>
        <taxon>Glomeromycotina</taxon>
        <taxon>Glomeromycetes</taxon>
        <taxon>Glomerales</taxon>
        <taxon>Glomeraceae</taxon>
        <taxon>Funneliformis</taxon>
    </lineage>
</organism>
<reference evidence="1" key="1">
    <citation type="submission" date="2021-06" db="EMBL/GenBank/DDBJ databases">
        <authorList>
            <person name="Kallberg Y."/>
            <person name="Tangrot J."/>
            <person name="Rosling A."/>
        </authorList>
    </citation>
    <scope>NUCLEOTIDE SEQUENCE</scope>
    <source>
        <strain evidence="1">87-6 pot B 2015</strain>
    </source>
</reference>
<feature type="non-terminal residue" evidence="1">
    <location>
        <position position="41"/>
    </location>
</feature>
<proteinExistence type="predicted"/>
<protein>
    <submittedName>
        <fullName evidence="1">11401_t:CDS:1</fullName>
    </submittedName>
</protein>
<dbReference type="Proteomes" id="UP000789375">
    <property type="component" value="Unassembled WGS sequence"/>
</dbReference>
<evidence type="ECO:0000313" key="2">
    <source>
        <dbReference type="Proteomes" id="UP000789375"/>
    </source>
</evidence>
<dbReference type="AlphaFoldDB" id="A0A9N9BU30"/>
<dbReference type="EMBL" id="CAJVPP010001970">
    <property type="protein sequence ID" value="CAG8581107.1"/>
    <property type="molecule type" value="Genomic_DNA"/>
</dbReference>
<sequence>LDQLKYVEYLIMRYKWEADYDVTVKVTSVTDNVLKSKNGAI</sequence>
<name>A0A9N9BU30_FUNMO</name>
<evidence type="ECO:0000313" key="1">
    <source>
        <dbReference type="EMBL" id="CAG8581107.1"/>
    </source>
</evidence>
<keyword evidence="2" id="KW-1185">Reference proteome</keyword>
<comment type="caution">
    <text evidence="1">The sequence shown here is derived from an EMBL/GenBank/DDBJ whole genome shotgun (WGS) entry which is preliminary data.</text>
</comment>
<accession>A0A9N9BU30</accession>